<sequence>MVNMRGQGNTPTIIAATKTKAAQNTKALIERVKPIWIAS</sequence>
<dbReference type="AlphaFoldDB" id="A0A7W8AKA5"/>
<dbReference type="Proteomes" id="UP000531231">
    <property type="component" value="Unassembled WGS sequence"/>
</dbReference>
<reference evidence="1 2" key="1">
    <citation type="submission" date="2020-08" db="EMBL/GenBank/DDBJ databases">
        <title>Genomic Encyclopedia of Type Strains, Phase IV (KMG-IV): sequencing the most valuable type-strain genomes for metagenomic binning, comparative biology and taxonomic classification.</title>
        <authorList>
            <person name="Goeker M."/>
        </authorList>
    </citation>
    <scope>NUCLEOTIDE SEQUENCE [LARGE SCALE GENOMIC DNA]</scope>
    <source>
        <strain evidence="1 2">DSM 25620</strain>
    </source>
</reference>
<comment type="caution">
    <text evidence="1">The sequence shown here is derived from an EMBL/GenBank/DDBJ whole genome shotgun (WGS) entry which is preliminary data.</text>
</comment>
<dbReference type="EMBL" id="JACHIL010000004">
    <property type="protein sequence ID" value="MBB5091947.1"/>
    <property type="molecule type" value="Genomic_DNA"/>
</dbReference>
<organism evidence="1 2">
    <name type="scientific">Pseudochrobactrum saccharolyticum</name>
    <dbReference type="NCBI Taxonomy" id="354352"/>
    <lineage>
        <taxon>Bacteria</taxon>
        <taxon>Pseudomonadati</taxon>
        <taxon>Pseudomonadota</taxon>
        <taxon>Alphaproteobacteria</taxon>
        <taxon>Hyphomicrobiales</taxon>
        <taxon>Brucellaceae</taxon>
        <taxon>Pseudochrobactrum</taxon>
    </lineage>
</organism>
<gene>
    <name evidence="1" type="ORF">HNQ68_002492</name>
</gene>
<keyword evidence="2" id="KW-1185">Reference proteome</keyword>
<protein>
    <submittedName>
        <fullName evidence="1">Uncharacterized protein</fullName>
    </submittedName>
</protein>
<evidence type="ECO:0000313" key="2">
    <source>
        <dbReference type="Proteomes" id="UP000531231"/>
    </source>
</evidence>
<accession>A0A7W8AKA5</accession>
<name>A0A7W8AKA5_9HYPH</name>
<proteinExistence type="predicted"/>
<evidence type="ECO:0000313" key="1">
    <source>
        <dbReference type="EMBL" id="MBB5091947.1"/>
    </source>
</evidence>